<accession>A0A9P8APW2</accession>
<sequence length="72" mass="8168">MRRTTYVMSCSILAQVIKERTSWRINYESGSFGGDRDLVSYKVHHRLNDRGYLVAPLDDSYALSHGATAFSP</sequence>
<protein>
    <submittedName>
        <fullName evidence="1">Uncharacterized protein</fullName>
    </submittedName>
</protein>
<name>A0A9P8APW2_9AGAR</name>
<organism evidence="1 2">
    <name type="scientific">Guyanagaster necrorhizus</name>
    <dbReference type="NCBI Taxonomy" id="856835"/>
    <lineage>
        <taxon>Eukaryota</taxon>
        <taxon>Fungi</taxon>
        <taxon>Dikarya</taxon>
        <taxon>Basidiomycota</taxon>
        <taxon>Agaricomycotina</taxon>
        <taxon>Agaricomycetes</taxon>
        <taxon>Agaricomycetidae</taxon>
        <taxon>Agaricales</taxon>
        <taxon>Marasmiineae</taxon>
        <taxon>Physalacriaceae</taxon>
        <taxon>Guyanagaster</taxon>
    </lineage>
</organism>
<evidence type="ECO:0000313" key="1">
    <source>
        <dbReference type="EMBL" id="KAG7443390.1"/>
    </source>
</evidence>
<comment type="caution">
    <text evidence="1">The sequence shown here is derived from an EMBL/GenBank/DDBJ whole genome shotgun (WGS) entry which is preliminary data.</text>
</comment>
<evidence type="ECO:0000313" key="2">
    <source>
        <dbReference type="Proteomes" id="UP000812287"/>
    </source>
</evidence>
<dbReference type="RefSeq" id="XP_043036890.1">
    <property type="nucleotide sequence ID" value="XM_043177518.1"/>
</dbReference>
<keyword evidence="2" id="KW-1185">Reference proteome</keyword>
<dbReference type="AlphaFoldDB" id="A0A9P8APW2"/>
<gene>
    <name evidence="1" type="ORF">BT62DRAFT_1009201</name>
</gene>
<dbReference type="GeneID" id="66099805"/>
<dbReference type="EMBL" id="MU250545">
    <property type="protein sequence ID" value="KAG7443390.1"/>
    <property type="molecule type" value="Genomic_DNA"/>
</dbReference>
<proteinExistence type="predicted"/>
<reference evidence="1" key="1">
    <citation type="submission" date="2020-11" db="EMBL/GenBank/DDBJ databases">
        <title>Adaptations for nitrogen fixation in a non-lichenized fungal sporocarp promotes dispersal by wood-feeding termites.</title>
        <authorList>
            <consortium name="DOE Joint Genome Institute"/>
            <person name="Koch R.A."/>
            <person name="Yoon G."/>
            <person name="Arayal U."/>
            <person name="Lail K."/>
            <person name="Amirebrahimi M."/>
            <person name="Labutti K."/>
            <person name="Lipzen A."/>
            <person name="Riley R."/>
            <person name="Barry K."/>
            <person name="Henrissat B."/>
            <person name="Grigoriev I.V."/>
            <person name="Herr J.R."/>
            <person name="Aime M.C."/>
        </authorList>
    </citation>
    <scope>NUCLEOTIDE SEQUENCE</scope>
    <source>
        <strain evidence="1">MCA 3950</strain>
    </source>
</reference>
<dbReference type="Proteomes" id="UP000812287">
    <property type="component" value="Unassembled WGS sequence"/>
</dbReference>